<comment type="caution">
    <text evidence="1">The sequence shown here is derived from an EMBL/GenBank/DDBJ whole genome shotgun (WGS) entry which is preliminary data.</text>
</comment>
<reference evidence="1 2" key="1">
    <citation type="submission" date="2011-02" db="EMBL/GenBank/DDBJ databases">
        <authorList>
            <person name="Nelson K.E."/>
            <person name="Sutton G."/>
            <person name="Torralba M."/>
            <person name="Durkin S."/>
            <person name="Harkins D."/>
            <person name="Montgomery R."/>
            <person name="Ziemer C."/>
            <person name="Klaassens E."/>
            <person name="Ocuiv P."/>
            <person name="Morrison M."/>
        </authorList>
    </citation>
    <scope>NUCLEOTIDE SEQUENCE [LARGE SCALE GENOMIC DNA]</scope>
    <source>
        <strain evidence="1 2">8</strain>
    </source>
</reference>
<accession>E9SAF2</accession>
<dbReference type="EMBL" id="ADKM02000062">
    <property type="protein sequence ID" value="EGC03736.1"/>
    <property type="molecule type" value="Genomic_DNA"/>
</dbReference>
<dbReference type="AlphaFoldDB" id="E9SAF2"/>
<dbReference type="Proteomes" id="UP000004259">
    <property type="component" value="Unassembled WGS sequence"/>
</dbReference>
<gene>
    <name evidence="1" type="ORF">CUS_7914</name>
</gene>
<organism evidence="1 2">
    <name type="scientific">Ruminococcus albus 8</name>
    <dbReference type="NCBI Taxonomy" id="246199"/>
    <lineage>
        <taxon>Bacteria</taxon>
        <taxon>Bacillati</taxon>
        <taxon>Bacillota</taxon>
        <taxon>Clostridia</taxon>
        <taxon>Eubacteriales</taxon>
        <taxon>Oscillospiraceae</taxon>
        <taxon>Ruminococcus</taxon>
    </lineage>
</organism>
<evidence type="ECO:0000313" key="1">
    <source>
        <dbReference type="EMBL" id="EGC03736.1"/>
    </source>
</evidence>
<evidence type="ECO:0000313" key="2">
    <source>
        <dbReference type="Proteomes" id="UP000004259"/>
    </source>
</evidence>
<protein>
    <submittedName>
        <fullName evidence="1">Conserved domain protein</fullName>
    </submittedName>
</protein>
<sequence length="133" mass="15065">MGLSGCSSEGPKQDIDTMKYEVDDMNVTTKSMYETLDTQGYVVDNVVYRGDDLCDDEALEQLNSNCENDEPYTSCIGFKVDYHLSSNPLVLARRLLGGKDIDNEEKTQYFWFGKTDDGEWEKAYSGEIDIVVK</sequence>
<proteinExistence type="predicted"/>
<keyword evidence="2" id="KW-1185">Reference proteome</keyword>
<name>E9SAF2_RUMAL</name>